<accession>A0A545TNH7</accession>
<gene>
    <name evidence="8" type="ORF">FKG94_12220</name>
</gene>
<evidence type="ECO:0000313" key="9">
    <source>
        <dbReference type="Proteomes" id="UP000319732"/>
    </source>
</evidence>
<dbReference type="PROSITE" id="PS50156">
    <property type="entry name" value="SSD"/>
    <property type="match status" value="1"/>
</dbReference>
<reference evidence="8 9" key="1">
    <citation type="submission" date="2019-06" db="EMBL/GenBank/DDBJ databases">
        <title>Whole genome sequence for Cellvibrionaceae sp. R142.</title>
        <authorList>
            <person name="Wang G."/>
        </authorList>
    </citation>
    <scope>NUCLEOTIDE SEQUENCE [LARGE SCALE GENOMIC DNA]</scope>
    <source>
        <strain evidence="8 9">R142</strain>
    </source>
</reference>
<dbReference type="InterPro" id="IPR000731">
    <property type="entry name" value="SSD"/>
</dbReference>
<feature type="domain" description="SSD" evidence="7">
    <location>
        <begin position="257"/>
        <end position="382"/>
    </location>
</feature>
<dbReference type="PANTHER" id="PTHR33406:SF12">
    <property type="entry name" value="BLR2997 PROTEIN"/>
    <property type="match status" value="1"/>
</dbReference>
<dbReference type="Gene3D" id="1.20.1640.10">
    <property type="entry name" value="Multidrug efflux transporter AcrB transmembrane domain"/>
    <property type="match status" value="2"/>
</dbReference>
<dbReference type="OrthoDB" id="9803781at2"/>
<evidence type="ECO:0000256" key="5">
    <source>
        <dbReference type="ARBA" id="ARBA00023136"/>
    </source>
</evidence>
<dbReference type="RefSeq" id="WP_142904615.1">
    <property type="nucleotide sequence ID" value="NZ_ML660093.1"/>
</dbReference>
<evidence type="ECO:0000256" key="4">
    <source>
        <dbReference type="ARBA" id="ARBA00022989"/>
    </source>
</evidence>
<dbReference type="SUPFAM" id="SSF82866">
    <property type="entry name" value="Multidrug efflux transporter AcrB transmembrane domain"/>
    <property type="match status" value="2"/>
</dbReference>
<dbReference type="InterPro" id="IPR004869">
    <property type="entry name" value="MMPL_dom"/>
</dbReference>
<comment type="caution">
    <text evidence="8">The sequence shown here is derived from an EMBL/GenBank/DDBJ whole genome shotgun (WGS) entry which is preliminary data.</text>
</comment>
<dbReference type="GO" id="GO:0005886">
    <property type="term" value="C:plasma membrane"/>
    <property type="evidence" value="ECO:0007669"/>
    <property type="project" value="UniProtKB-SubCell"/>
</dbReference>
<comment type="subcellular location">
    <subcellularLocation>
        <location evidence="1">Cell membrane</location>
        <topology evidence="1">Multi-pass membrane protein</topology>
    </subcellularLocation>
</comment>
<dbReference type="InterPro" id="IPR050545">
    <property type="entry name" value="Mycobact_MmpL"/>
</dbReference>
<evidence type="ECO:0000256" key="3">
    <source>
        <dbReference type="ARBA" id="ARBA00022692"/>
    </source>
</evidence>
<dbReference type="AlphaFoldDB" id="A0A545TNH7"/>
<keyword evidence="3 6" id="KW-0812">Transmembrane</keyword>
<evidence type="ECO:0000256" key="1">
    <source>
        <dbReference type="ARBA" id="ARBA00004651"/>
    </source>
</evidence>
<name>A0A545TNH7_9GAMM</name>
<feature type="transmembrane region" description="Helical" evidence="6">
    <location>
        <begin position="360"/>
        <end position="385"/>
    </location>
</feature>
<feature type="transmembrane region" description="Helical" evidence="6">
    <location>
        <begin position="285"/>
        <end position="307"/>
    </location>
</feature>
<evidence type="ECO:0000259" key="7">
    <source>
        <dbReference type="PROSITE" id="PS50156"/>
    </source>
</evidence>
<organism evidence="8 9">
    <name type="scientific">Exilibacterium tricleocarpae</name>
    <dbReference type="NCBI Taxonomy" id="2591008"/>
    <lineage>
        <taxon>Bacteria</taxon>
        <taxon>Pseudomonadati</taxon>
        <taxon>Pseudomonadota</taxon>
        <taxon>Gammaproteobacteria</taxon>
        <taxon>Cellvibrionales</taxon>
        <taxon>Cellvibrionaceae</taxon>
        <taxon>Exilibacterium</taxon>
    </lineage>
</organism>
<dbReference type="Proteomes" id="UP000319732">
    <property type="component" value="Unassembled WGS sequence"/>
</dbReference>
<feature type="transmembrane region" description="Helical" evidence="6">
    <location>
        <begin position="667"/>
        <end position="685"/>
    </location>
</feature>
<keyword evidence="5 6" id="KW-0472">Membrane</keyword>
<feature type="transmembrane region" description="Helical" evidence="6">
    <location>
        <begin position="412"/>
        <end position="430"/>
    </location>
</feature>
<sequence length="776" mass="85184">MAQITLSVENLGKTLAEFSVKRAWLTIFMCIALVIAGGYGGKNLGFSGDYQIFFGDENPELQIFLDFEATYGKADNISFVVIPKEGDIYQPRVIEAIHDITTKAWRLPFVSRVDSLTNFQHTYAEGDDLIVEDLIFEKSEIAQPGQMERLQRIAENEPLLHEFITASNGTATIINAVLQVDRKIAEDVLGAAQAARDIQAEILEQYPSIDIKLTGASMLSSAFSEVAMQDSATLIPAMYLLITVVMLLVLRSLWATVAGLLIVILSTIFGMGFGGWLSIELTPISVGASTIILTIAIADAVHIIAAMRQKMQRGLEKLPAIVEATATNTFPVTLTSITTAIGFLSLNFSDSPPFHHLGNMAAAGIFMAWILSITFLPAVLTLLPVKYEVLPKDKQNGSVMKSLGAAILRRRYAAFILTAATCAVAISLIPRLEFNDVWSKYFDENIKIRQAIDATRPHFGTDNIEFVIDSSAPQNVLEPVFLQDVKAFSEWLRMQPEVAHVYSVSDIMKRLNKNLNEDKPDFYDIPDNRKLASQYLLVYELSLPYGLDLNDRIDIDRQRTRVTATIRDTSTVEARTLIKNATDWMEKNSQFGATVSPTGNTTLFNYIADRNVQAMFEGGLVLIVAIFIIMTVFFRSAGIGLLSIILNAIPVFVAFGIWAVVSGTVGFSIAAVGAVAIGLVIDYTVHLVSKFMSARRHYGKNNQESILYAFDTAGTAIVATTAILTAGFALLATSAFKPNTDMGLLTAIAIMLAMVINFLIMPGLLSFNSKEKENRL</sequence>
<protein>
    <submittedName>
        <fullName evidence="8">MMPL family transporter</fullName>
    </submittedName>
</protein>
<feature type="transmembrane region" description="Helical" evidence="6">
    <location>
        <begin position="23"/>
        <end position="41"/>
    </location>
</feature>
<keyword evidence="9" id="KW-1185">Reference proteome</keyword>
<dbReference type="PANTHER" id="PTHR33406">
    <property type="entry name" value="MEMBRANE PROTEIN MJ1562-RELATED"/>
    <property type="match status" value="1"/>
</dbReference>
<feature type="transmembrane region" description="Helical" evidence="6">
    <location>
        <begin position="706"/>
        <end position="732"/>
    </location>
</feature>
<feature type="transmembrane region" description="Helical" evidence="6">
    <location>
        <begin position="744"/>
        <end position="767"/>
    </location>
</feature>
<keyword evidence="4 6" id="KW-1133">Transmembrane helix</keyword>
<proteinExistence type="predicted"/>
<evidence type="ECO:0000313" key="8">
    <source>
        <dbReference type="EMBL" id="TQV78780.1"/>
    </source>
</evidence>
<feature type="transmembrane region" description="Helical" evidence="6">
    <location>
        <begin position="257"/>
        <end position="279"/>
    </location>
</feature>
<evidence type="ECO:0000256" key="2">
    <source>
        <dbReference type="ARBA" id="ARBA00022475"/>
    </source>
</evidence>
<dbReference type="EMBL" id="VHSG01000012">
    <property type="protein sequence ID" value="TQV78780.1"/>
    <property type="molecule type" value="Genomic_DNA"/>
</dbReference>
<feature type="transmembrane region" description="Helical" evidence="6">
    <location>
        <begin position="614"/>
        <end position="634"/>
    </location>
</feature>
<keyword evidence="2" id="KW-1003">Cell membrane</keyword>
<feature type="transmembrane region" description="Helical" evidence="6">
    <location>
        <begin position="231"/>
        <end position="250"/>
    </location>
</feature>
<dbReference type="Pfam" id="PF03176">
    <property type="entry name" value="MMPL"/>
    <property type="match status" value="2"/>
</dbReference>
<feature type="transmembrane region" description="Helical" evidence="6">
    <location>
        <begin position="328"/>
        <end position="348"/>
    </location>
</feature>
<feature type="transmembrane region" description="Helical" evidence="6">
    <location>
        <begin position="641"/>
        <end position="661"/>
    </location>
</feature>
<evidence type="ECO:0000256" key="6">
    <source>
        <dbReference type="SAM" id="Phobius"/>
    </source>
</evidence>